<dbReference type="InterPro" id="IPR009057">
    <property type="entry name" value="Homeodomain-like_sf"/>
</dbReference>
<feature type="domain" description="HTH tetR-type" evidence="3">
    <location>
        <begin position="9"/>
        <end position="69"/>
    </location>
</feature>
<gene>
    <name evidence="4" type="ORF">IAA64_01600</name>
</gene>
<evidence type="ECO:0000313" key="5">
    <source>
        <dbReference type="Proteomes" id="UP000886884"/>
    </source>
</evidence>
<dbReference type="AlphaFoldDB" id="A0A9D1TBZ3"/>
<dbReference type="SUPFAM" id="SSF46689">
    <property type="entry name" value="Homeodomain-like"/>
    <property type="match status" value="1"/>
</dbReference>
<dbReference type="InterPro" id="IPR001647">
    <property type="entry name" value="HTH_TetR"/>
</dbReference>
<dbReference type="Gene3D" id="1.10.357.10">
    <property type="entry name" value="Tetracycline Repressor, domain 2"/>
    <property type="match status" value="1"/>
</dbReference>
<dbReference type="Proteomes" id="UP000886884">
    <property type="component" value="Unassembled WGS sequence"/>
</dbReference>
<keyword evidence="1 2" id="KW-0238">DNA-binding</keyword>
<evidence type="ECO:0000256" key="1">
    <source>
        <dbReference type="ARBA" id="ARBA00023125"/>
    </source>
</evidence>
<protein>
    <submittedName>
        <fullName evidence="4">TetR/AcrR family transcriptional regulator</fullName>
    </submittedName>
</protein>
<dbReference type="EMBL" id="DVOT01000029">
    <property type="protein sequence ID" value="HIV26638.1"/>
    <property type="molecule type" value="Genomic_DNA"/>
</dbReference>
<reference evidence="4" key="1">
    <citation type="submission" date="2020-10" db="EMBL/GenBank/DDBJ databases">
        <authorList>
            <person name="Gilroy R."/>
        </authorList>
    </citation>
    <scope>NUCLEOTIDE SEQUENCE</scope>
    <source>
        <strain evidence="4">CHK183-6373</strain>
    </source>
</reference>
<name>A0A9D1TBZ3_9FIRM</name>
<evidence type="ECO:0000259" key="3">
    <source>
        <dbReference type="PROSITE" id="PS50977"/>
    </source>
</evidence>
<dbReference type="GO" id="GO:0003677">
    <property type="term" value="F:DNA binding"/>
    <property type="evidence" value="ECO:0007669"/>
    <property type="project" value="UniProtKB-UniRule"/>
</dbReference>
<dbReference type="PROSITE" id="PS50977">
    <property type="entry name" value="HTH_TETR_2"/>
    <property type="match status" value="1"/>
</dbReference>
<feature type="DNA-binding region" description="H-T-H motif" evidence="2">
    <location>
        <begin position="32"/>
        <end position="51"/>
    </location>
</feature>
<proteinExistence type="predicted"/>
<sequence length="178" mass="20802">MRRTTATTEYLKECMGTALLELMREKPLEKISIEEMTARADVGRSTYFRYFKNKEEVLSFKIVCLWKRFDAQHHVGEHTASDEAAAARMFFEFCLSMREVSDLLYATGHQGCILDAYLQILRPDADGENALEYYRSNMTAYALYGLVNAWILRGYRETPAEMERIVLDWMDRPEKQEP</sequence>
<comment type="caution">
    <text evidence="4">The sequence shown here is derived from an EMBL/GenBank/DDBJ whole genome shotgun (WGS) entry which is preliminary data.</text>
</comment>
<accession>A0A9D1TBZ3</accession>
<reference evidence="4" key="2">
    <citation type="journal article" date="2021" name="PeerJ">
        <title>Extensive microbial diversity within the chicken gut microbiome revealed by metagenomics and culture.</title>
        <authorList>
            <person name="Gilroy R."/>
            <person name="Ravi A."/>
            <person name="Getino M."/>
            <person name="Pursley I."/>
            <person name="Horton D.L."/>
            <person name="Alikhan N.F."/>
            <person name="Baker D."/>
            <person name="Gharbi K."/>
            <person name="Hall N."/>
            <person name="Watson M."/>
            <person name="Adriaenssens E.M."/>
            <person name="Foster-Nyarko E."/>
            <person name="Jarju S."/>
            <person name="Secka A."/>
            <person name="Antonio M."/>
            <person name="Oren A."/>
            <person name="Chaudhuri R.R."/>
            <person name="La Ragione R."/>
            <person name="Hildebrand F."/>
            <person name="Pallen M.J."/>
        </authorList>
    </citation>
    <scope>NUCLEOTIDE SEQUENCE</scope>
    <source>
        <strain evidence="4">CHK183-6373</strain>
    </source>
</reference>
<dbReference type="Pfam" id="PF00440">
    <property type="entry name" value="TetR_N"/>
    <property type="match status" value="1"/>
</dbReference>
<organism evidence="4 5">
    <name type="scientific">Candidatus Ornithocaccomicrobium faecavium</name>
    <dbReference type="NCBI Taxonomy" id="2840890"/>
    <lineage>
        <taxon>Bacteria</taxon>
        <taxon>Bacillati</taxon>
        <taxon>Bacillota</taxon>
        <taxon>Clostridia</taxon>
        <taxon>Candidatus Ornithocaccomicrobium</taxon>
    </lineage>
</organism>
<evidence type="ECO:0000256" key="2">
    <source>
        <dbReference type="PROSITE-ProRule" id="PRU00335"/>
    </source>
</evidence>
<evidence type="ECO:0000313" key="4">
    <source>
        <dbReference type="EMBL" id="HIV26638.1"/>
    </source>
</evidence>